<gene>
    <name evidence="2" type="ORF">FNB15_11840</name>
</gene>
<dbReference type="RefSeq" id="WP_144068896.1">
    <property type="nucleotide sequence ID" value="NZ_CP041636.1"/>
</dbReference>
<keyword evidence="1" id="KW-0472">Membrane</keyword>
<evidence type="ECO:0000313" key="2">
    <source>
        <dbReference type="EMBL" id="QDO97915.1"/>
    </source>
</evidence>
<dbReference type="Pfam" id="PF12098">
    <property type="entry name" value="DUF3574"/>
    <property type="match status" value="1"/>
</dbReference>
<organism evidence="2 3">
    <name type="scientific">Ferrovibrio terrae</name>
    <dbReference type="NCBI Taxonomy" id="2594003"/>
    <lineage>
        <taxon>Bacteria</taxon>
        <taxon>Pseudomonadati</taxon>
        <taxon>Pseudomonadota</taxon>
        <taxon>Alphaproteobacteria</taxon>
        <taxon>Rhodospirillales</taxon>
        <taxon>Rhodospirillaceae</taxon>
        <taxon>Ferrovibrio</taxon>
    </lineage>
</organism>
<evidence type="ECO:0000256" key="1">
    <source>
        <dbReference type="SAM" id="Phobius"/>
    </source>
</evidence>
<dbReference type="AlphaFoldDB" id="A0A516H2F2"/>
<proteinExistence type="predicted"/>
<keyword evidence="3" id="KW-1185">Reference proteome</keyword>
<sequence>MATMFEEAFLKVGERLGALQAKVVLALAGGMIALAIVAAAGVYIWLNPLLHCRQQSALLFFGTAVRHGEHVRHLDGSEWHGFVESAIVPRLPDGFTVLEGQGFSRSVADGAAMRENTYILMVAHRNDTEINAKLASIVEDYKSRFQQESVLRLDQCGAYKF</sequence>
<feature type="transmembrane region" description="Helical" evidence="1">
    <location>
        <begin position="21"/>
        <end position="46"/>
    </location>
</feature>
<accession>A0A516H2F2</accession>
<dbReference type="KEGG" id="fer:FNB15_11840"/>
<evidence type="ECO:0000313" key="3">
    <source>
        <dbReference type="Proteomes" id="UP000317496"/>
    </source>
</evidence>
<keyword evidence="1" id="KW-1133">Transmembrane helix</keyword>
<dbReference type="EMBL" id="CP041636">
    <property type="protein sequence ID" value="QDO97915.1"/>
    <property type="molecule type" value="Genomic_DNA"/>
</dbReference>
<reference evidence="2 3" key="1">
    <citation type="submission" date="2019-07" db="EMBL/GenBank/DDBJ databases">
        <title>Genome sequencing for Ferrovibrio sp. K5.</title>
        <authorList>
            <person name="Park S.-J."/>
        </authorList>
    </citation>
    <scope>NUCLEOTIDE SEQUENCE [LARGE SCALE GENOMIC DNA]</scope>
    <source>
        <strain evidence="2 3">K5</strain>
    </source>
</reference>
<dbReference type="Proteomes" id="UP000317496">
    <property type="component" value="Chromosome"/>
</dbReference>
<dbReference type="InterPro" id="IPR021957">
    <property type="entry name" value="DUF3574"/>
</dbReference>
<keyword evidence="1" id="KW-0812">Transmembrane</keyword>
<dbReference type="OrthoDB" id="794286at2"/>
<name>A0A516H2F2_9PROT</name>
<protein>
    <submittedName>
        <fullName evidence="2">DUF3574 domain-containing protein</fullName>
    </submittedName>
</protein>